<dbReference type="AlphaFoldDB" id="A0A0N4ZDL0"/>
<name>A0A0N4ZDL0_PARTI</name>
<accession>A0A0N4ZDL0</accession>
<dbReference type="WBParaSite" id="PTRK_0000567300.1">
    <property type="protein sequence ID" value="PTRK_0000567300.1"/>
    <property type="gene ID" value="PTRK_0000567300"/>
</dbReference>
<organism evidence="2 3">
    <name type="scientific">Parastrongyloides trichosuri</name>
    <name type="common">Possum-specific nematode worm</name>
    <dbReference type="NCBI Taxonomy" id="131310"/>
    <lineage>
        <taxon>Eukaryota</taxon>
        <taxon>Metazoa</taxon>
        <taxon>Ecdysozoa</taxon>
        <taxon>Nematoda</taxon>
        <taxon>Chromadorea</taxon>
        <taxon>Rhabditida</taxon>
        <taxon>Tylenchina</taxon>
        <taxon>Panagrolaimomorpha</taxon>
        <taxon>Strongyloidoidea</taxon>
        <taxon>Strongyloididae</taxon>
        <taxon>Parastrongyloides</taxon>
    </lineage>
</organism>
<dbReference type="Proteomes" id="UP000038045">
    <property type="component" value="Unplaced"/>
</dbReference>
<evidence type="ECO:0000256" key="1">
    <source>
        <dbReference type="SAM" id="SignalP"/>
    </source>
</evidence>
<keyword evidence="1" id="KW-0732">Signal</keyword>
<sequence length="81" mass="8987">MIKILLLFFVTLCLLPNINKSFAFKLQASVPPENNNVDNIPRNVSAVKNTSDGHHRTDSIHVNKDNVDQTSKEAIGAQVMN</sequence>
<keyword evidence="2" id="KW-1185">Reference proteome</keyword>
<feature type="chain" id="PRO_5005891556" evidence="1">
    <location>
        <begin position="24"/>
        <end position="81"/>
    </location>
</feature>
<evidence type="ECO:0000313" key="3">
    <source>
        <dbReference type="WBParaSite" id="PTRK_0000567300.1"/>
    </source>
</evidence>
<evidence type="ECO:0000313" key="2">
    <source>
        <dbReference type="Proteomes" id="UP000038045"/>
    </source>
</evidence>
<reference evidence="3" key="1">
    <citation type="submission" date="2017-02" db="UniProtKB">
        <authorList>
            <consortium name="WormBaseParasite"/>
        </authorList>
    </citation>
    <scope>IDENTIFICATION</scope>
</reference>
<feature type="signal peptide" evidence="1">
    <location>
        <begin position="1"/>
        <end position="23"/>
    </location>
</feature>
<protein>
    <submittedName>
        <fullName evidence="3">Uncharacterized protein</fullName>
    </submittedName>
</protein>
<proteinExistence type="predicted"/>